<dbReference type="SUPFAM" id="SSF55874">
    <property type="entry name" value="ATPase domain of HSP90 chaperone/DNA topoisomerase II/histidine kinase"/>
    <property type="match status" value="1"/>
</dbReference>
<evidence type="ECO:0000256" key="4">
    <source>
        <dbReference type="ARBA" id="ARBA00022679"/>
    </source>
</evidence>
<dbReference type="InterPro" id="IPR005467">
    <property type="entry name" value="His_kinase_dom"/>
</dbReference>
<dbReference type="Pfam" id="PF02518">
    <property type="entry name" value="HATPase_c"/>
    <property type="match status" value="1"/>
</dbReference>
<dbReference type="FunFam" id="3.30.565.10:FF:000006">
    <property type="entry name" value="Sensor histidine kinase WalK"/>
    <property type="match status" value="1"/>
</dbReference>
<dbReference type="SUPFAM" id="SSF47384">
    <property type="entry name" value="Homodimeric domain of signal transducing histidine kinase"/>
    <property type="match status" value="1"/>
</dbReference>
<evidence type="ECO:0000256" key="3">
    <source>
        <dbReference type="ARBA" id="ARBA00022553"/>
    </source>
</evidence>
<comment type="caution">
    <text evidence="9">The sequence shown here is derived from an EMBL/GenBank/DDBJ whole genome shotgun (WGS) entry which is preliminary data.</text>
</comment>
<feature type="transmembrane region" description="Helical" evidence="7">
    <location>
        <begin position="206"/>
        <end position="227"/>
    </location>
</feature>
<keyword evidence="4" id="KW-0808">Transferase</keyword>
<dbReference type="CDD" id="cd00082">
    <property type="entry name" value="HisKA"/>
    <property type="match status" value="1"/>
</dbReference>
<evidence type="ECO:0000313" key="9">
    <source>
        <dbReference type="EMBL" id="MBW4660380.1"/>
    </source>
</evidence>
<dbReference type="InterPro" id="IPR003661">
    <property type="entry name" value="HisK_dim/P_dom"/>
</dbReference>
<accession>A0A951UND3</accession>
<dbReference type="Gene3D" id="3.30.565.10">
    <property type="entry name" value="Histidine kinase-like ATPase, C-terminal domain"/>
    <property type="match status" value="1"/>
</dbReference>
<evidence type="ECO:0000256" key="7">
    <source>
        <dbReference type="SAM" id="Phobius"/>
    </source>
</evidence>
<dbReference type="AlphaFoldDB" id="A0A951UND3"/>
<keyword evidence="7" id="KW-1133">Transmembrane helix</keyword>
<evidence type="ECO:0000259" key="8">
    <source>
        <dbReference type="PROSITE" id="PS50109"/>
    </source>
</evidence>
<protein>
    <recommendedName>
        <fullName evidence="2">histidine kinase</fullName>
        <ecNumber evidence="2">2.7.13.3</ecNumber>
    </recommendedName>
</protein>
<evidence type="ECO:0000256" key="6">
    <source>
        <dbReference type="ARBA" id="ARBA00023012"/>
    </source>
</evidence>
<keyword evidence="7" id="KW-0812">Transmembrane</keyword>
<dbReference type="GO" id="GO:0000155">
    <property type="term" value="F:phosphorelay sensor kinase activity"/>
    <property type="evidence" value="ECO:0007669"/>
    <property type="project" value="InterPro"/>
</dbReference>
<reference evidence="9" key="1">
    <citation type="submission" date="2021-05" db="EMBL/GenBank/DDBJ databases">
        <authorList>
            <person name="Pietrasiak N."/>
            <person name="Ward R."/>
            <person name="Stajich J.E."/>
            <person name="Kurbessoian T."/>
        </authorList>
    </citation>
    <scope>NUCLEOTIDE SEQUENCE</scope>
    <source>
        <strain evidence="9">UHER 2000/2452</strain>
    </source>
</reference>
<dbReference type="PROSITE" id="PS50109">
    <property type="entry name" value="HIS_KIN"/>
    <property type="match status" value="1"/>
</dbReference>
<dbReference type="EC" id="2.7.13.3" evidence="2"/>
<sequence>MVWDIDSTLISNGRFSRLRNRLLLSYLLVIATILGTFSAAVYILVAHDRNQQLDEHLRQVAESSAGTLEIIEHEYGELTTEEKYKGYVPTQADGTPLPITLAELMSKYEGSSSLKAPSEPLPLTQQGIEWYDKQRRLMVREGGLFLQTVLPTNIPAKGVLVQRGNIRSFVQPAYSASTPDTRQILGYVRATESTVTLDTELRRLQWGLIVGVVTVAGLAALGGVWLAQESLKPIVQSFDQLKQFTADASHELRNPLTAIRASIAVMQDHPERVHAADAEKLDSIAIASAQMSQLVDDLLLLARMDRQAPDRQAWRRIVLDEILEDLVDLYSDRADQAQITLKSQLISNVEVNGDASQLQRLFTNLLTNALQYTPPGGTVIVTLQRMGSYALINVEDTGIGIAPAQLPHIFDRFWRADQARSQYEDGSGLGLAIAKTISQHHRGDITVRSKLGIGSCFQVKIPLSIALISQL</sequence>
<dbReference type="InterPro" id="IPR036890">
    <property type="entry name" value="HATPase_C_sf"/>
</dbReference>
<feature type="domain" description="Histidine kinase" evidence="8">
    <location>
        <begin position="247"/>
        <end position="465"/>
    </location>
</feature>
<gene>
    <name evidence="9" type="ORF">KME15_17030</name>
</gene>
<evidence type="ECO:0000256" key="2">
    <source>
        <dbReference type="ARBA" id="ARBA00012438"/>
    </source>
</evidence>
<dbReference type="PANTHER" id="PTHR43711:SF1">
    <property type="entry name" value="HISTIDINE KINASE 1"/>
    <property type="match status" value="1"/>
</dbReference>
<evidence type="ECO:0000256" key="1">
    <source>
        <dbReference type="ARBA" id="ARBA00000085"/>
    </source>
</evidence>
<reference evidence="9" key="2">
    <citation type="journal article" date="2022" name="Microbiol. Resour. Announc.">
        <title>Metagenome Sequencing to Explore Phylogenomics of Terrestrial Cyanobacteria.</title>
        <authorList>
            <person name="Ward R.D."/>
            <person name="Stajich J.E."/>
            <person name="Johansen J.R."/>
            <person name="Huntemann M."/>
            <person name="Clum A."/>
            <person name="Foster B."/>
            <person name="Foster B."/>
            <person name="Roux S."/>
            <person name="Palaniappan K."/>
            <person name="Varghese N."/>
            <person name="Mukherjee S."/>
            <person name="Reddy T.B.K."/>
            <person name="Daum C."/>
            <person name="Copeland A."/>
            <person name="Chen I.A."/>
            <person name="Ivanova N.N."/>
            <person name="Kyrpides N.C."/>
            <person name="Shapiro N."/>
            <person name="Eloe-Fadrosh E.A."/>
            <person name="Pietrasiak N."/>
        </authorList>
    </citation>
    <scope>NUCLEOTIDE SEQUENCE</scope>
    <source>
        <strain evidence="9">UHER 2000/2452</strain>
    </source>
</reference>
<dbReference type="PANTHER" id="PTHR43711">
    <property type="entry name" value="TWO-COMPONENT HISTIDINE KINASE"/>
    <property type="match status" value="1"/>
</dbReference>
<dbReference type="InterPro" id="IPR036097">
    <property type="entry name" value="HisK_dim/P_sf"/>
</dbReference>
<dbReference type="InterPro" id="IPR003594">
    <property type="entry name" value="HATPase_dom"/>
</dbReference>
<dbReference type="Pfam" id="PF00512">
    <property type="entry name" value="HisKA"/>
    <property type="match status" value="1"/>
</dbReference>
<name>A0A951UND3_9CYAN</name>
<keyword evidence="3" id="KW-0597">Phosphoprotein</keyword>
<dbReference type="SMART" id="SM00387">
    <property type="entry name" value="HATPase_c"/>
    <property type="match status" value="1"/>
</dbReference>
<comment type="catalytic activity">
    <reaction evidence="1">
        <text>ATP + protein L-histidine = ADP + protein N-phospho-L-histidine.</text>
        <dbReference type="EC" id="2.7.13.3"/>
    </reaction>
</comment>
<dbReference type="Proteomes" id="UP000757435">
    <property type="component" value="Unassembled WGS sequence"/>
</dbReference>
<keyword evidence="7" id="KW-0472">Membrane</keyword>
<proteinExistence type="predicted"/>
<dbReference type="PRINTS" id="PR00344">
    <property type="entry name" value="BCTRLSENSOR"/>
</dbReference>
<organism evidence="9 10">
    <name type="scientific">Drouetiella hepatica Uher 2000/2452</name>
    <dbReference type="NCBI Taxonomy" id="904376"/>
    <lineage>
        <taxon>Bacteria</taxon>
        <taxon>Bacillati</taxon>
        <taxon>Cyanobacteriota</taxon>
        <taxon>Cyanophyceae</taxon>
        <taxon>Oculatellales</taxon>
        <taxon>Oculatellaceae</taxon>
        <taxon>Drouetiella</taxon>
    </lineage>
</organism>
<dbReference type="InterPro" id="IPR004358">
    <property type="entry name" value="Sig_transdc_His_kin-like_C"/>
</dbReference>
<evidence type="ECO:0000256" key="5">
    <source>
        <dbReference type="ARBA" id="ARBA00022777"/>
    </source>
</evidence>
<evidence type="ECO:0000313" key="10">
    <source>
        <dbReference type="Proteomes" id="UP000757435"/>
    </source>
</evidence>
<keyword evidence="6" id="KW-0902">Two-component regulatory system</keyword>
<keyword evidence="5 9" id="KW-0418">Kinase</keyword>
<feature type="transmembrane region" description="Helical" evidence="7">
    <location>
        <begin position="23"/>
        <end position="45"/>
    </location>
</feature>
<dbReference type="InterPro" id="IPR050736">
    <property type="entry name" value="Sensor_HK_Regulatory"/>
</dbReference>
<dbReference type="SMART" id="SM00388">
    <property type="entry name" value="HisKA"/>
    <property type="match status" value="1"/>
</dbReference>
<dbReference type="EMBL" id="JAHHHD010000020">
    <property type="protein sequence ID" value="MBW4660380.1"/>
    <property type="molecule type" value="Genomic_DNA"/>
</dbReference>
<dbReference type="Gene3D" id="1.10.287.130">
    <property type="match status" value="1"/>
</dbReference>